<dbReference type="EMBL" id="MKZS01000001">
    <property type="protein sequence ID" value="OLT59155.1"/>
    <property type="molecule type" value="Genomic_DNA"/>
</dbReference>
<dbReference type="Proteomes" id="UP000186657">
    <property type="component" value="Unassembled WGS sequence"/>
</dbReference>
<proteinExistence type="predicted"/>
<dbReference type="AlphaFoldDB" id="A0A1U7MZL7"/>
<gene>
    <name evidence="1" type="ORF">BJP37_08995</name>
</gene>
<evidence type="ECO:0000313" key="1">
    <source>
        <dbReference type="EMBL" id="OLT59155.1"/>
    </source>
</evidence>
<reference evidence="1 2" key="1">
    <citation type="submission" date="2016-10" db="EMBL/GenBank/DDBJ databases">
        <title>Comparative genomics uncovers the prolific and rare metabolic potential of the cyanobacterial genus Moorea.</title>
        <authorList>
            <person name="Leao T."/>
            <person name="Castelao G."/>
            <person name="Korobeynikov A."/>
            <person name="Monroe E.A."/>
            <person name="Podell S."/>
            <person name="Glukhov E."/>
            <person name="Allen E."/>
            <person name="Gerwick W.H."/>
            <person name="Gerwick L."/>
        </authorList>
    </citation>
    <scope>NUCLEOTIDE SEQUENCE [LARGE SCALE GENOMIC DNA]</scope>
    <source>
        <strain evidence="1 2">PNG5-198</strain>
    </source>
</reference>
<evidence type="ECO:0000313" key="2">
    <source>
        <dbReference type="Proteomes" id="UP000186657"/>
    </source>
</evidence>
<accession>A0A1U7MZL7</accession>
<keyword evidence="2" id="KW-1185">Reference proteome</keyword>
<name>A0A1U7MZL7_9CYAN</name>
<protein>
    <submittedName>
        <fullName evidence="1">Uncharacterized protein</fullName>
    </submittedName>
</protein>
<sequence length="90" mass="10458">MLYLVWDCASRTGKKEGRRKGVRLNRRCFFITNYPDILSFIGENTKKGKRGKITEVLILRSSSPPLTRILQKNDSMLRQALLHRKLAEKP</sequence>
<comment type="caution">
    <text evidence="1">The sequence shown here is derived from an EMBL/GenBank/DDBJ whole genome shotgun (WGS) entry which is preliminary data.</text>
</comment>
<organism evidence="1 2">
    <name type="scientific">Moorena bouillonii PNG</name>
    <dbReference type="NCBI Taxonomy" id="568701"/>
    <lineage>
        <taxon>Bacteria</taxon>
        <taxon>Bacillati</taxon>
        <taxon>Cyanobacteriota</taxon>
        <taxon>Cyanophyceae</taxon>
        <taxon>Coleofasciculales</taxon>
        <taxon>Coleofasciculaceae</taxon>
        <taxon>Moorena</taxon>
    </lineage>
</organism>